<feature type="transmembrane region" description="Helical" evidence="6">
    <location>
        <begin position="36"/>
        <end position="69"/>
    </location>
</feature>
<feature type="transmembrane region" description="Helical" evidence="6">
    <location>
        <begin position="189"/>
        <end position="212"/>
    </location>
</feature>
<dbReference type="InterPro" id="IPR051790">
    <property type="entry name" value="Cytochrome_c-biogenesis_DsbD"/>
</dbReference>
<dbReference type="RefSeq" id="WP_208674856.1">
    <property type="nucleotide sequence ID" value="NZ_CP030139.2"/>
</dbReference>
<organism evidence="8 9">
    <name type="scientific">Synechococcus elongatus PCC 11801</name>
    <dbReference type="NCBI Taxonomy" id="2219813"/>
    <lineage>
        <taxon>Bacteria</taxon>
        <taxon>Bacillati</taxon>
        <taxon>Cyanobacteriota</taxon>
        <taxon>Cyanophyceae</taxon>
        <taxon>Synechococcales</taxon>
        <taxon>Synechococcaceae</taxon>
        <taxon>Synechococcus</taxon>
    </lineage>
</organism>
<name>A0AAN1QLL1_SYNEL</name>
<keyword evidence="4 6" id="KW-1133">Transmembrane helix</keyword>
<proteinExistence type="inferred from homology"/>
<dbReference type="Pfam" id="PF02683">
    <property type="entry name" value="DsbD_TM"/>
    <property type="match status" value="1"/>
</dbReference>
<evidence type="ECO:0000256" key="4">
    <source>
        <dbReference type="ARBA" id="ARBA00022989"/>
    </source>
</evidence>
<dbReference type="GO" id="GO:0016020">
    <property type="term" value="C:membrane"/>
    <property type="evidence" value="ECO:0007669"/>
    <property type="project" value="UniProtKB-SubCell"/>
</dbReference>
<evidence type="ECO:0000313" key="8">
    <source>
        <dbReference type="EMBL" id="AZB71503.1"/>
    </source>
</evidence>
<evidence type="ECO:0000256" key="6">
    <source>
        <dbReference type="SAM" id="Phobius"/>
    </source>
</evidence>
<evidence type="ECO:0000256" key="1">
    <source>
        <dbReference type="ARBA" id="ARBA00004141"/>
    </source>
</evidence>
<sequence>MFDTFARWFEALETLLFQLSLWADTLVNGQLQHPGVLTFVIVWVAGLATSLTPCTLSMLPVTFAYLGGYSEGDRAQSLRQSGLFCLGLATTLMALGLSAAVLGRIYGQIGWGLTLASGLIAIVMGLNLLGLLPLRLPGLNTTSWLQEEWPVDLRAYLLGLTFGLVASPCSTPVLATLLAWVAASGQVRLGAALLGIYALGSVLPLLLAGLLAASLRQLLALRQWSAWLTPTSGIVLVGFGLITLLLRLPIHA</sequence>
<feature type="domain" description="Cytochrome C biogenesis protein transmembrane" evidence="7">
    <location>
        <begin position="37"/>
        <end position="215"/>
    </location>
</feature>
<dbReference type="PANTHER" id="PTHR31272">
    <property type="entry name" value="CYTOCHROME C-TYPE BIOGENESIS PROTEIN HI_1454-RELATED"/>
    <property type="match status" value="1"/>
</dbReference>
<evidence type="ECO:0000313" key="9">
    <source>
        <dbReference type="Proteomes" id="UP000267249"/>
    </source>
</evidence>
<feature type="transmembrane region" description="Helical" evidence="6">
    <location>
        <begin position="224"/>
        <end position="246"/>
    </location>
</feature>
<feature type="transmembrane region" description="Helical" evidence="6">
    <location>
        <begin position="109"/>
        <end position="134"/>
    </location>
</feature>
<feature type="transmembrane region" description="Helical" evidence="6">
    <location>
        <begin position="155"/>
        <end position="183"/>
    </location>
</feature>
<dbReference type="InterPro" id="IPR003834">
    <property type="entry name" value="Cyt_c_assmbl_TM_dom"/>
</dbReference>
<reference evidence="8 9" key="1">
    <citation type="journal article" date="2018" name="Sci. Rep.">
        <title>Genome Features and Biochemical Characteristics of a Robust, Fast Growing and Naturally Transformable Cyanobacterium Synechococcus elongatus PCC 11801 Isolated from India.</title>
        <authorList>
            <person name="Jaiswal D."/>
            <person name="Sengupta A."/>
            <person name="Sohoni S."/>
            <person name="Sengupta S."/>
            <person name="Phadnavis A.G."/>
            <person name="Pakrasi H.B."/>
            <person name="Wangikar P.P."/>
        </authorList>
    </citation>
    <scope>NUCLEOTIDE SEQUENCE [LARGE SCALE GENOMIC DNA]</scope>
    <source>
        <strain evidence="8 9">PCC 11801</strain>
    </source>
</reference>
<evidence type="ECO:0000259" key="7">
    <source>
        <dbReference type="Pfam" id="PF02683"/>
    </source>
</evidence>
<feature type="transmembrane region" description="Helical" evidence="6">
    <location>
        <begin position="81"/>
        <end position="103"/>
    </location>
</feature>
<dbReference type="PANTHER" id="PTHR31272:SF6">
    <property type="entry name" value="CYTOCHROME C-TYPE BIOGENESIS CCDA-LIKE CHLOROPLASTIC PROTEIN"/>
    <property type="match status" value="1"/>
</dbReference>
<protein>
    <submittedName>
        <fullName evidence="8">Cytochrome c biogenesis protein CcdA</fullName>
    </submittedName>
</protein>
<dbReference type="GO" id="GO:0017004">
    <property type="term" value="P:cytochrome complex assembly"/>
    <property type="evidence" value="ECO:0007669"/>
    <property type="project" value="InterPro"/>
</dbReference>
<comment type="subcellular location">
    <subcellularLocation>
        <location evidence="1">Membrane</location>
        <topology evidence="1">Multi-pass membrane protein</topology>
    </subcellularLocation>
</comment>
<keyword evidence="5 6" id="KW-0472">Membrane</keyword>
<gene>
    <name evidence="8" type="ORF">DOP62_01070</name>
</gene>
<dbReference type="AlphaFoldDB" id="A0AAN1QLL1"/>
<comment type="similarity">
    <text evidence="2">Belongs to the DsbD family.</text>
</comment>
<dbReference type="Proteomes" id="UP000267249">
    <property type="component" value="Chromosome"/>
</dbReference>
<evidence type="ECO:0000256" key="5">
    <source>
        <dbReference type="ARBA" id="ARBA00023136"/>
    </source>
</evidence>
<evidence type="ECO:0000256" key="3">
    <source>
        <dbReference type="ARBA" id="ARBA00022692"/>
    </source>
</evidence>
<evidence type="ECO:0000256" key="2">
    <source>
        <dbReference type="ARBA" id="ARBA00006143"/>
    </source>
</evidence>
<keyword evidence="3 6" id="KW-0812">Transmembrane</keyword>
<accession>A0AAN1QLL1</accession>
<dbReference type="EMBL" id="CP030139">
    <property type="protein sequence ID" value="AZB71503.1"/>
    <property type="molecule type" value="Genomic_DNA"/>
</dbReference>